<dbReference type="GO" id="GO:0009236">
    <property type="term" value="P:cobalamin biosynthetic process"/>
    <property type="evidence" value="ECO:0007669"/>
    <property type="project" value="UniProtKB-UniRule"/>
</dbReference>
<dbReference type="Pfam" id="PF07685">
    <property type="entry name" value="GATase_3"/>
    <property type="match status" value="1"/>
</dbReference>
<dbReference type="OrthoDB" id="9808302at2"/>
<evidence type="ECO:0000259" key="6">
    <source>
        <dbReference type="Pfam" id="PF07685"/>
    </source>
</evidence>
<dbReference type="Pfam" id="PF01656">
    <property type="entry name" value="CbiA"/>
    <property type="match status" value="1"/>
</dbReference>
<dbReference type="InterPro" id="IPR027417">
    <property type="entry name" value="P-loop_NTPase"/>
</dbReference>
<protein>
    <recommendedName>
        <fullName evidence="4">Cobyric acid synthase</fullName>
    </recommendedName>
</protein>
<dbReference type="CDD" id="cd01750">
    <property type="entry name" value="GATase1_CobQ"/>
    <property type="match status" value="1"/>
</dbReference>
<evidence type="ECO:0000256" key="2">
    <source>
        <dbReference type="ARBA" id="ARBA00022573"/>
    </source>
</evidence>
<dbReference type="PROSITE" id="PS51274">
    <property type="entry name" value="GATASE_COBBQ"/>
    <property type="match status" value="1"/>
</dbReference>
<sequence length="502" mass="55776">MKKHKNIMVQGTASSVGKSLVTTALCRILYKDGYSVCPFKSQNMALNSFITEDGKEMGRAQVVQAEACGIKPEAFMNPILLKPTTDRKSQVILNGKALRNMTAREYHEFKPSLKEELIKIYSGIKENYDTSVIEGAGSTAEINLKEGDIVNMGMAEIADSPVILVSDIDRGGVFASILGTLMLLEDHERERVKGVIINKFRGDVGILKPGIKQLEEIIKKPILGVLPYSELDIEDEDSVTERFKKYSGDKDIRVSVIRINHMSNFTDLDALGVYEDVSVKYITKAEDLGNEDIIIIPGSKSTIDDLKEIKDKGIAEKIVRLAKKGTIIFGICGGYQMLGQKISDPDKIESSLLEIPGIGLLDMETVMKSDKRTVQYEGKVVVDGGFLEGTKGMTVKGYEIHQGITNGNEGNVFLQGNGCVNGAFKDNIIGTYIHGIFDNSDFTRKFLNNIRKNKGLDEINDAIDFQEFKEREFDKLADIVREHLDMEKIYKILEGENVECDC</sequence>
<dbReference type="NCBIfam" id="NF001989">
    <property type="entry name" value="PRK00784.1"/>
    <property type="match status" value="1"/>
</dbReference>
<dbReference type="GO" id="GO:0016874">
    <property type="term" value="F:ligase activity"/>
    <property type="evidence" value="ECO:0007669"/>
    <property type="project" value="UniProtKB-KW"/>
</dbReference>
<dbReference type="PANTHER" id="PTHR21343">
    <property type="entry name" value="DETHIOBIOTIN SYNTHETASE"/>
    <property type="match status" value="1"/>
</dbReference>
<evidence type="ECO:0000256" key="4">
    <source>
        <dbReference type="HAMAP-Rule" id="MF_00028"/>
    </source>
</evidence>
<keyword evidence="3 4" id="KW-0315">Glutamine amidotransferase</keyword>
<geneLocation type="plasmid" evidence="7 8">
    <name>pILYOP01</name>
</geneLocation>
<gene>
    <name evidence="4" type="primary">cobQ</name>
    <name evidence="7" type="ordered locus">Ilyop_2373</name>
</gene>
<dbReference type="EMBL" id="CP002282">
    <property type="protein sequence ID" value="ADO84133.1"/>
    <property type="molecule type" value="Genomic_DNA"/>
</dbReference>
<comment type="similarity">
    <text evidence="4">Belongs to the CobB/CobQ family. CobQ subfamily.</text>
</comment>
<accession>E3HDD3</accession>
<feature type="active site" description="Nucleophile" evidence="4">
    <location>
        <position position="332"/>
    </location>
</feature>
<dbReference type="HAMAP" id="MF_00028">
    <property type="entry name" value="CobQ"/>
    <property type="match status" value="1"/>
</dbReference>
<keyword evidence="2 4" id="KW-0169">Cobalamin biosynthesis</keyword>
<feature type="domain" description="CobB/CobQ-like glutamine amidotransferase" evidence="6">
    <location>
        <begin position="253"/>
        <end position="441"/>
    </location>
</feature>
<evidence type="ECO:0000259" key="5">
    <source>
        <dbReference type="Pfam" id="PF01656"/>
    </source>
</evidence>
<dbReference type="RefSeq" id="WP_013388792.1">
    <property type="nucleotide sequence ID" value="NC_014633.1"/>
</dbReference>
<comment type="function">
    <text evidence="4">Catalyzes amidations at positions B, D, E, and G on adenosylcobyrinic A,C-diamide. NH(2) groups are provided by glutamine, and one molecule of ATP is hydrogenolyzed for each amidation.</text>
</comment>
<dbReference type="KEGG" id="ipo:Ilyop_2373"/>
<feature type="active site" evidence="4">
    <location>
        <position position="434"/>
    </location>
</feature>
<dbReference type="InterPro" id="IPR004459">
    <property type="entry name" value="CobQ_synth"/>
</dbReference>
<reference evidence="7 8" key="1">
    <citation type="journal article" date="2010" name="Stand. Genomic Sci.">
        <title>Complete genome sequence of Ilyobacter polytropus type strain (CuHbu1).</title>
        <authorList>
            <person name="Sikorski J."/>
            <person name="Chertkov O."/>
            <person name="Lapidus A."/>
            <person name="Nolan M."/>
            <person name="Lucas S."/>
            <person name="Del Rio T.G."/>
            <person name="Tice H."/>
            <person name="Cheng J.F."/>
            <person name="Tapia R."/>
            <person name="Han C."/>
            <person name="Goodwin L."/>
            <person name="Pitluck S."/>
            <person name="Liolios K."/>
            <person name="Ivanova N."/>
            <person name="Mavromatis K."/>
            <person name="Mikhailova N."/>
            <person name="Pati A."/>
            <person name="Chen A."/>
            <person name="Palaniappan K."/>
            <person name="Land M."/>
            <person name="Hauser L."/>
            <person name="Chang Y.J."/>
            <person name="Jeffries C.D."/>
            <person name="Brambilla E."/>
            <person name="Yasawong M."/>
            <person name="Rohde M."/>
            <person name="Pukall R."/>
            <person name="Spring S."/>
            <person name="Goker M."/>
            <person name="Woyke T."/>
            <person name="Bristow J."/>
            <person name="Eisen J.A."/>
            <person name="Markowitz V."/>
            <person name="Hugenholtz P."/>
            <person name="Kyrpides N.C."/>
            <person name="Klenk H.P."/>
        </authorList>
    </citation>
    <scope>NUCLEOTIDE SEQUENCE [LARGE SCALE GENOMIC DNA]</scope>
    <source>
        <strain evidence="8">ATCC 51220 / DSM 2926 / LMG 16218 / CuHBu1</strain>
        <plasmid evidence="8">pILYOP01</plasmid>
    </source>
</reference>
<proteinExistence type="inferred from homology"/>
<dbReference type="InterPro" id="IPR011698">
    <property type="entry name" value="GATase_3"/>
</dbReference>
<dbReference type="InterPro" id="IPR002586">
    <property type="entry name" value="CobQ/CobB/MinD/ParA_Nub-bd_dom"/>
</dbReference>
<dbReference type="SUPFAM" id="SSF52317">
    <property type="entry name" value="Class I glutamine amidotransferase-like"/>
    <property type="match status" value="1"/>
</dbReference>
<evidence type="ECO:0000256" key="3">
    <source>
        <dbReference type="ARBA" id="ARBA00022962"/>
    </source>
</evidence>
<comment type="pathway">
    <text evidence="1 4">Cofactor biosynthesis; adenosylcobalamin biosynthesis.</text>
</comment>
<keyword evidence="7" id="KW-0436">Ligase</keyword>
<dbReference type="GO" id="GO:0015420">
    <property type="term" value="F:ABC-type vitamin B12 transporter activity"/>
    <property type="evidence" value="ECO:0007669"/>
    <property type="project" value="UniProtKB-UniRule"/>
</dbReference>
<dbReference type="Gene3D" id="3.40.50.300">
    <property type="entry name" value="P-loop containing nucleotide triphosphate hydrolases"/>
    <property type="match status" value="1"/>
</dbReference>
<name>E3HDD3_ILYPC</name>
<dbReference type="UniPathway" id="UPA00148"/>
<dbReference type="InterPro" id="IPR033949">
    <property type="entry name" value="CobQ_GATase1"/>
</dbReference>
<dbReference type="NCBIfam" id="TIGR00313">
    <property type="entry name" value="cobQ"/>
    <property type="match status" value="1"/>
</dbReference>
<evidence type="ECO:0000313" key="7">
    <source>
        <dbReference type="EMBL" id="ADO84133.1"/>
    </source>
</evidence>
<dbReference type="InterPro" id="IPR047045">
    <property type="entry name" value="CobQ_N"/>
</dbReference>
<feature type="domain" description="CobQ/CobB/MinD/ParA nucleotide binding" evidence="5">
    <location>
        <begin position="7"/>
        <end position="232"/>
    </location>
</feature>
<dbReference type="Gene3D" id="3.40.50.880">
    <property type="match status" value="1"/>
</dbReference>
<dbReference type="Proteomes" id="UP000006875">
    <property type="component" value="Plasmid pILYOP01"/>
</dbReference>
<evidence type="ECO:0000256" key="1">
    <source>
        <dbReference type="ARBA" id="ARBA00004953"/>
    </source>
</evidence>
<keyword evidence="7" id="KW-0614">Plasmid</keyword>
<dbReference type="PANTHER" id="PTHR21343:SF1">
    <property type="entry name" value="COBYRIC ACID SYNTHASE"/>
    <property type="match status" value="1"/>
</dbReference>
<dbReference type="SUPFAM" id="SSF52540">
    <property type="entry name" value="P-loop containing nucleoside triphosphate hydrolases"/>
    <property type="match status" value="1"/>
</dbReference>
<keyword evidence="8" id="KW-1185">Reference proteome</keyword>
<dbReference type="InterPro" id="IPR029062">
    <property type="entry name" value="Class_I_gatase-like"/>
</dbReference>
<dbReference type="AlphaFoldDB" id="E3HDD3"/>
<dbReference type="CDD" id="cd05389">
    <property type="entry name" value="CobQ_N"/>
    <property type="match status" value="1"/>
</dbReference>
<organism evidence="7 8">
    <name type="scientific">Ilyobacter polytropus (strain ATCC 51220 / DSM 2926 / LMG 16218 / CuHBu1)</name>
    <dbReference type="NCBI Taxonomy" id="572544"/>
    <lineage>
        <taxon>Bacteria</taxon>
        <taxon>Fusobacteriati</taxon>
        <taxon>Fusobacteriota</taxon>
        <taxon>Fusobacteriia</taxon>
        <taxon>Fusobacteriales</taxon>
        <taxon>Fusobacteriaceae</taxon>
        <taxon>Ilyobacter</taxon>
    </lineage>
</organism>
<evidence type="ECO:0000313" key="8">
    <source>
        <dbReference type="Proteomes" id="UP000006875"/>
    </source>
</evidence>
<dbReference type="HOGENOM" id="CLU_019250_2_2_0"/>